<proteinExistence type="predicted"/>
<sequence length="277" mass="30786">MIGDPEFVILKYQSWLDTAKFENKILGSIVKEFLRPTNNYVPDSPLKHNSHDFQEGTVTDFVLDNTGSKSHEASASLKSVAGISFKGSTESSLQLSGKLIRYKRLQQHDQFWAKLKVNPDVKAIVPRWTSRYRAPVCLVVGIMICEDVELSFDETQSREREANGQLPIGKITLAAGVPNPVGDAVDPLVGFSSNRQVVTIFKGKINESRIFALELKKVTTEGWIQKDLRLRSQGPDVDPTRVAAGESDEEDEDDEQLEIEEFVLGGLSAEEYSEIAG</sequence>
<evidence type="ECO:0000313" key="3">
    <source>
        <dbReference type="Proteomes" id="UP000800035"/>
    </source>
</evidence>
<evidence type="ECO:0000256" key="1">
    <source>
        <dbReference type="SAM" id="MobiDB-lite"/>
    </source>
</evidence>
<name>A0A6A5TZD1_9PLEO</name>
<dbReference type="AlphaFoldDB" id="A0A6A5TZD1"/>
<keyword evidence="3" id="KW-1185">Reference proteome</keyword>
<feature type="region of interest" description="Disordered" evidence="1">
    <location>
        <begin position="235"/>
        <end position="256"/>
    </location>
</feature>
<gene>
    <name evidence="2" type="ORF">CC80DRAFT_493812</name>
</gene>
<dbReference type="EMBL" id="ML976999">
    <property type="protein sequence ID" value="KAF1954307.1"/>
    <property type="molecule type" value="Genomic_DNA"/>
</dbReference>
<evidence type="ECO:0000313" key="2">
    <source>
        <dbReference type="EMBL" id="KAF1954307.1"/>
    </source>
</evidence>
<dbReference type="Proteomes" id="UP000800035">
    <property type="component" value="Unassembled WGS sequence"/>
</dbReference>
<accession>A0A6A5TZD1</accession>
<feature type="compositionally biased region" description="Acidic residues" evidence="1">
    <location>
        <begin position="246"/>
        <end position="256"/>
    </location>
</feature>
<dbReference type="OrthoDB" id="5429909at2759"/>
<protein>
    <submittedName>
        <fullName evidence="2">Uncharacterized protein</fullName>
    </submittedName>
</protein>
<organism evidence="2 3">
    <name type="scientific">Byssothecium circinans</name>
    <dbReference type="NCBI Taxonomy" id="147558"/>
    <lineage>
        <taxon>Eukaryota</taxon>
        <taxon>Fungi</taxon>
        <taxon>Dikarya</taxon>
        <taxon>Ascomycota</taxon>
        <taxon>Pezizomycotina</taxon>
        <taxon>Dothideomycetes</taxon>
        <taxon>Pleosporomycetidae</taxon>
        <taxon>Pleosporales</taxon>
        <taxon>Massarineae</taxon>
        <taxon>Massarinaceae</taxon>
        <taxon>Byssothecium</taxon>
    </lineage>
</organism>
<reference evidence="2" key="1">
    <citation type="journal article" date="2020" name="Stud. Mycol.">
        <title>101 Dothideomycetes genomes: a test case for predicting lifestyles and emergence of pathogens.</title>
        <authorList>
            <person name="Haridas S."/>
            <person name="Albert R."/>
            <person name="Binder M."/>
            <person name="Bloem J."/>
            <person name="Labutti K."/>
            <person name="Salamov A."/>
            <person name="Andreopoulos B."/>
            <person name="Baker S."/>
            <person name="Barry K."/>
            <person name="Bills G."/>
            <person name="Bluhm B."/>
            <person name="Cannon C."/>
            <person name="Castanera R."/>
            <person name="Culley D."/>
            <person name="Daum C."/>
            <person name="Ezra D."/>
            <person name="Gonzalez J."/>
            <person name="Henrissat B."/>
            <person name="Kuo A."/>
            <person name="Liang C."/>
            <person name="Lipzen A."/>
            <person name="Lutzoni F."/>
            <person name="Magnuson J."/>
            <person name="Mondo S."/>
            <person name="Nolan M."/>
            <person name="Ohm R."/>
            <person name="Pangilinan J."/>
            <person name="Park H.-J."/>
            <person name="Ramirez L."/>
            <person name="Alfaro M."/>
            <person name="Sun H."/>
            <person name="Tritt A."/>
            <person name="Yoshinaga Y."/>
            <person name="Zwiers L.-H."/>
            <person name="Turgeon B."/>
            <person name="Goodwin S."/>
            <person name="Spatafora J."/>
            <person name="Crous P."/>
            <person name="Grigoriev I."/>
        </authorList>
    </citation>
    <scope>NUCLEOTIDE SEQUENCE</scope>
    <source>
        <strain evidence="2">CBS 675.92</strain>
    </source>
</reference>